<proteinExistence type="predicted"/>
<name>A0ABP7MLW1_9BACT</name>
<dbReference type="Proteomes" id="UP001499909">
    <property type="component" value="Unassembled WGS sequence"/>
</dbReference>
<evidence type="ECO:0000313" key="2">
    <source>
        <dbReference type="Proteomes" id="UP001499909"/>
    </source>
</evidence>
<sequence>MKYPTFAAALLLTLAACRSEQESAGAVSYEERIPATLKSETSATEAVGATARSHGYLRRFSQRQGQYYASVDYIQFLDGKAAVAAARRRGDALAEVVKGDTVYSVFNDYYIINDTPSPRTLPLSATAVIRLWRQSGELRQYLTTPAELRAQSPDFFRSTPFIVETKDGVITGLTQQFIP</sequence>
<dbReference type="RefSeq" id="WP_345110536.1">
    <property type="nucleotide sequence ID" value="NZ_BAABDH010000016.1"/>
</dbReference>
<reference evidence="2" key="1">
    <citation type="journal article" date="2019" name="Int. J. Syst. Evol. Microbiol.">
        <title>The Global Catalogue of Microorganisms (GCM) 10K type strain sequencing project: providing services to taxonomists for standard genome sequencing and annotation.</title>
        <authorList>
            <consortium name="The Broad Institute Genomics Platform"/>
            <consortium name="The Broad Institute Genome Sequencing Center for Infectious Disease"/>
            <person name="Wu L."/>
            <person name="Ma J."/>
        </authorList>
    </citation>
    <scope>NUCLEOTIDE SEQUENCE [LARGE SCALE GENOMIC DNA]</scope>
    <source>
        <strain evidence="2">JCM 17214</strain>
    </source>
</reference>
<protein>
    <submittedName>
        <fullName evidence="1">Uncharacterized protein</fullName>
    </submittedName>
</protein>
<dbReference type="EMBL" id="BAABDH010000016">
    <property type="protein sequence ID" value="GAA3924655.1"/>
    <property type="molecule type" value="Genomic_DNA"/>
</dbReference>
<accession>A0ABP7MLW1</accession>
<dbReference type="PROSITE" id="PS51257">
    <property type="entry name" value="PROKAR_LIPOPROTEIN"/>
    <property type="match status" value="1"/>
</dbReference>
<evidence type="ECO:0000313" key="1">
    <source>
        <dbReference type="EMBL" id="GAA3924655.1"/>
    </source>
</evidence>
<organism evidence="1 2">
    <name type="scientific">Hymenobacter algoricola</name>
    <dbReference type="NCBI Taxonomy" id="486267"/>
    <lineage>
        <taxon>Bacteria</taxon>
        <taxon>Pseudomonadati</taxon>
        <taxon>Bacteroidota</taxon>
        <taxon>Cytophagia</taxon>
        <taxon>Cytophagales</taxon>
        <taxon>Hymenobacteraceae</taxon>
        <taxon>Hymenobacter</taxon>
    </lineage>
</organism>
<keyword evidence="2" id="KW-1185">Reference proteome</keyword>
<comment type="caution">
    <text evidence="1">The sequence shown here is derived from an EMBL/GenBank/DDBJ whole genome shotgun (WGS) entry which is preliminary data.</text>
</comment>
<gene>
    <name evidence="1" type="ORF">GCM10022406_08450</name>
</gene>